<comment type="caution">
    <text evidence="1">The sequence shown here is derived from an EMBL/GenBank/DDBJ whole genome shotgun (WGS) entry which is preliminary data.</text>
</comment>
<protein>
    <submittedName>
        <fullName evidence="1">Uncharacterized protein</fullName>
    </submittedName>
</protein>
<proteinExistence type="predicted"/>
<reference evidence="1" key="1">
    <citation type="journal article" date="2023" name="G3 (Bethesda)">
        <title>A reference genome for the long-term kleptoplast-retaining sea slug Elysia crispata morphotype clarki.</title>
        <authorList>
            <person name="Eastman K.E."/>
            <person name="Pendleton A.L."/>
            <person name="Shaikh M.A."/>
            <person name="Suttiyut T."/>
            <person name="Ogas R."/>
            <person name="Tomko P."/>
            <person name="Gavelis G."/>
            <person name="Widhalm J.R."/>
            <person name="Wisecaver J.H."/>
        </authorList>
    </citation>
    <scope>NUCLEOTIDE SEQUENCE</scope>
    <source>
        <strain evidence="1">ECLA1</strain>
    </source>
</reference>
<evidence type="ECO:0000313" key="2">
    <source>
        <dbReference type="Proteomes" id="UP001283361"/>
    </source>
</evidence>
<gene>
    <name evidence="1" type="ORF">RRG08_052782</name>
</gene>
<evidence type="ECO:0000313" key="1">
    <source>
        <dbReference type="EMBL" id="KAK3800399.1"/>
    </source>
</evidence>
<dbReference type="AlphaFoldDB" id="A0AAE1EAG5"/>
<sequence>MKTLVASHEQSQILRFRDGIVVEIWTQHHFERPLIGFAKIAGSGQTKLIARWAEHEDKDCWKVVNKLKRYSLLLKKPKSANLNHNSGTLKM</sequence>
<organism evidence="1 2">
    <name type="scientific">Elysia crispata</name>
    <name type="common">lettuce slug</name>
    <dbReference type="NCBI Taxonomy" id="231223"/>
    <lineage>
        <taxon>Eukaryota</taxon>
        <taxon>Metazoa</taxon>
        <taxon>Spiralia</taxon>
        <taxon>Lophotrochozoa</taxon>
        <taxon>Mollusca</taxon>
        <taxon>Gastropoda</taxon>
        <taxon>Heterobranchia</taxon>
        <taxon>Euthyneura</taxon>
        <taxon>Panpulmonata</taxon>
        <taxon>Sacoglossa</taxon>
        <taxon>Placobranchoidea</taxon>
        <taxon>Plakobranchidae</taxon>
        <taxon>Elysia</taxon>
    </lineage>
</organism>
<keyword evidence="2" id="KW-1185">Reference proteome</keyword>
<name>A0AAE1EAG5_9GAST</name>
<accession>A0AAE1EAG5</accession>
<dbReference type="EMBL" id="JAWDGP010000459">
    <property type="protein sequence ID" value="KAK3800399.1"/>
    <property type="molecule type" value="Genomic_DNA"/>
</dbReference>
<dbReference type="Proteomes" id="UP001283361">
    <property type="component" value="Unassembled WGS sequence"/>
</dbReference>